<evidence type="ECO:0000256" key="4">
    <source>
        <dbReference type="ARBA" id="ARBA00022833"/>
    </source>
</evidence>
<organism evidence="7 8">
    <name type="scientific">Xylocopa violacea</name>
    <name type="common">Violet carpenter bee</name>
    <name type="synonym">Apis violacea</name>
    <dbReference type="NCBI Taxonomy" id="135666"/>
    <lineage>
        <taxon>Eukaryota</taxon>
        <taxon>Metazoa</taxon>
        <taxon>Ecdysozoa</taxon>
        <taxon>Arthropoda</taxon>
        <taxon>Hexapoda</taxon>
        <taxon>Insecta</taxon>
        <taxon>Pterygota</taxon>
        <taxon>Neoptera</taxon>
        <taxon>Endopterygota</taxon>
        <taxon>Hymenoptera</taxon>
        <taxon>Apocrita</taxon>
        <taxon>Aculeata</taxon>
        <taxon>Apoidea</taxon>
        <taxon>Anthophila</taxon>
        <taxon>Apidae</taxon>
        <taxon>Xylocopa</taxon>
        <taxon>Xylocopa</taxon>
    </lineage>
</organism>
<dbReference type="InterPro" id="IPR000306">
    <property type="entry name" value="Znf_FYVE"/>
</dbReference>
<keyword evidence="4" id="KW-0862">Zinc</keyword>
<keyword evidence="8" id="KW-1185">Reference proteome</keyword>
<dbReference type="Proteomes" id="UP001642520">
    <property type="component" value="Unassembled WGS sequence"/>
</dbReference>
<evidence type="ECO:0000313" key="7">
    <source>
        <dbReference type="EMBL" id="CAL7949698.1"/>
    </source>
</evidence>
<evidence type="ECO:0000313" key="8">
    <source>
        <dbReference type="Proteomes" id="UP001642520"/>
    </source>
</evidence>
<evidence type="ECO:0000256" key="3">
    <source>
        <dbReference type="ARBA" id="ARBA00022771"/>
    </source>
</evidence>
<name>A0ABP1PD19_XYLVO</name>
<evidence type="ECO:0000256" key="1">
    <source>
        <dbReference type="ARBA" id="ARBA00022553"/>
    </source>
</evidence>
<dbReference type="EMBL" id="CAXAJV020001300">
    <property type="protein sequence ID" value="CAL7949698.1"/>
    <property type="molecule type" value="Genomic_DNA"/>
</dbReference>
<evidence type="ECO:0000259" key="6">
    <source>
        <dbReference type="PROSITE" id="PS50178"/>
    </source>
</evidence>
<dbReference type="InterPro" id="IPR013083">
    <property type="entry name" value="Znf_RING/FYVE/PHD"/>
</dbReference>
<dbReference type="InterPro" id="IPR017455">
    <property type="entry name" value="Znf_FYVE-rel"/>
</dbReference>
<dbReference type="PANTHER" id="PTHR46591:SF1">
    <property type="entry name" value="ZINC FINGER FYVE DOMAIN-CONTAINING PROTEIN 26"/>
    <property type="match status" value="1"/>
</dbReference>
<dbReference type="Pfam" id="PF25569">
    <property type="entry name" value="TPR_ZFYVE26"/>
    <property type="match status" value="1"/>
</dbReference>
<dbReference type="InterPro" id="IPR011011">
    <property type="entry name" value="Znf_FYVE_PHD"/>
</dbReference>
<reference evidence="7 8" key="1">
    <citation type="submission" date="2024-08" db="EMBL/GenBank/DDBJ databases">
        <authorList>
            <person name="Will J Nash"/>
            <person name="Angela Man"/>
            <person name="Seanna McTaggart"/>
            <person name="Kendall Baker"/>
            <person name="Tom Barker"/>
            <person name="Leah Catchpole"/>
            <person name="Alex Durrant"/>
            <person name="Karim Gharbi"/>
            <person name="Naomi Irish"/>
            <person name="Gemy Kaithakottil"/>
            <person name="Debby Ku"/>
            <person name="Aaliyah Providence"/>
            <person name="Felix Shaw"/>
            <person name="David Swarbreck"/>
            <person name="Chris Watkins"/>
            <person name="Ann M. McCartney"/>
            <person name="Giulio Formenti"/>
            <person name="Alice Mouton"/>
            <person name="Noel Vella"/>
            <person name="Bjorn M von Reumont"/>
            <person name="Adriana Vella"/>
            <person name="Wilfried Haerty"/>
        </authorList>
    </citation>
    <scope>NUCLEOTIDE SEQUENCE [LARGE SCALE GENOMIC DNA]</scope>
</reference>
<gene>
    <name evidence="7" type="ORF">XYLVIOL_LOCUS9538</name>
</gene>
<dbReference type="Pfam" id="PF04784">
    <property type="entry name" value="DUF547"/>
    <property type="match status" value="1"/>
</dbReference>
<dbReference type="InterPro" id="IPR057946">
    <property type="entry name" value="TPR_ZFYVE26"/>
</dbReference>
<dbReference type="PROSITE" id="PS50178">
    <property type="entry name" value="ZF_FYVE"/>
    <property type="match status" value="1"/>
</dbReference>
<dbReference type="InterPro" id="IPR006869">
    <property type="entry name" value="DUF547"/>
</dbReference>
<dbReference type="Pfam" id="PF01363">
    <property type="entry name" value="FYVE"/>
    <property type="match status" value="1"/>
</dbReference>
<keyword evidence="1" id="KW-0597">Phosphoprotein</keyword>
<dbReference type="PANTHER" id="PTHR46591">
    <property type="entry name" value="ZINC FINGER FYVE DOMAIN-CONTAINING PROTEIN 26"/>
    <property type="match status" value="1"/>
</dbReference>
<comment type="caution">
    <text evidence="7">The sequence shown here is derived from an EMBL/GenBank/DDBJ whole genome shotgun (WGS) entry which is preliminary data.</text>
</comment>
<evidence type="ECO:0000256" key="5">
    <source>
        <dbReference type="PROSITE-ProRule" id="PRU00091"/>
    </source>
</evidence>
<dbReference type="Gene3D" id="3.30.40.10">
    <property type="entry name" value="Zinc/RING finger domain, C3HC4 (zinc finger)"/>
    <property type="match status" value="1"/>
</dbReference>
<keyword evidence="2" id="KW-0479">Metal-binding</keyword>
<dbReference type="SUPFAM" id="SSF57903">
    <property type="entry name" value="FYVE/PHD zinc finger"/>
    <property type="match status" value="1"/>
</dbReference>
<dbReference type="SMART" id="SM00064">
    <property type="entry name" value="FYVE"/>
    <property type="match status" value="1"/>
</dbReference>
<feature type="domain" description="FYVE-type" evidence="6">
    <location>
        <begin position="1834"/>
        <end position="1895"/>
    </location>
</feature>
<keyword evidence="3 5" id="KW-0863">Zinc-finger</keyword>
<sequence>MLKETEMLQINKCILSKLWYTSLTIFQEHDDSSFSSQCNNDTINFLKSEALFTDIIHSLDENHHQWIINVLLYKVLNNVASDTEYLEKQQVYVQMIHALQLYKNLAVHLRQELLIICKNILEYEKLELFEKTLNEYFTFLKQNITNEYNPVVTCWILNELLLICSNTSNDIRALQDFYSLLIKVLLEFKLPKQVSLSDNVFGYILCIVSKMDITKFDESALSIWFFPMILKTSDTQDMELALYCRRDERLFKKWCAFLNEVYVHFKSVNNLTDALKIQKVLFHFSSICTPTVNKNKLIERISSIKVHWVTDILDICYTLTVNGKHNDVSLLLSCPLLTVFWPALLFHVLNNSSQEYLSYDVEKDYDFLYNSIEFLIHKCDINIICDPTWNALKNVLTKHVKCLKYILHRARDNIKMENFNQAQERIKSVDQQKISIKYIFDLLQNFDSLLVLKMTTNMHEQEHKKIKSLLEDLSEPESILNAYYSMLCTLKAILLCDKYDTKQSTITSYFSDMNRYVKMLHPFDLRIEIIENIFSLLFLRHEDFQHTEKTYDNNDMDISYEQLEFENKWIKQHLVGFICNKYAVRDLLFHLKDIMSATEIEYMELENKSEKTNQIQKAIASVNAALTNAKWRLELYTTPDFVENVNSKDGYKSCLSMFNAKILLDTGKLISNRFKENTYFYQEGNISDEAKIRSTSSSESEPVHNTKWRKRPKNMALTTDGITTKDITHKPLFVNLMLATEESLIIRCLWKNDYMKAQEILEAFDMKNTQLNGEVQFSKALHAFRKNISKHANTLKNENESAVNIQSSTLKNIRLVAQESIQSSRQTSQFETFLASQEVNLRMLFMEVLNNYEMLTICALDLAITMSQTYPISQNLCEVAMKYLKTCKTFDSTEYVHFFQKCYQLFYEKKDKISIEHILCDAKNALSIKECKEKEEFWINIAIKHCEFKESQLNKNTINKILKDSNYLPGLKILNKIVTVLCENKKYMQNICSHLQLLHSIIPTEHTILTVSDLLKISLHYYFGHQIFELKVEPNKLEAIAHDLQINLAYSILTNTYPVLSYEENESYTIISKESGCIILNKASCKLDLSYKIQGPNQCVSEILVEVLTVLYNLNLSQSRLTHDVCKSISKCSAIQNILNKTSRLASLDLSELSMGNETLTFLLNTWNLMFLHATLTIWANHSPFNNLQHVISLMSIGYLIGDLGLVTLASLRSKLLNNMMLNDIFFVQVEELNEPAWQDLDIIFDPRVIFAMANEFFETPYIRVCNADSLNEDLTKAFTEYLEHYSSSCEKSMQSTEKQKLILLPEIAERYETYISQNLKTNSQTGNNNNNIVSINDYFKSTDETIIIQYIPWTYSYSIILKYPNNSNVQHHKQINQHKTSLKTYSLRSSLLQYLEGQCWIVSYLLQRIHNENPTILEKNCDNLKRTAGLENLVTSSWVNELKSLFENNQTLAAILETIPIQKLWSHFELLLKKDEWDTSLKLINALPSCIALSTELQCFKDKVLNYIVSKRHTTLLNTEILQYLYQIKDIHILSQTVLYNINRWHVNICENALLYTVHHMDNYKLPIHCKLQLNEVLHRVQIFRKMLPYCVIKSNGTWYDIAYCTEKVEPLQIIKSLMNSDKFELCLEWMECQAFSLELHPLVTQEFLIGLLKSEPQNFRQTLKFLQALPLDQSVKLCKTVLKKLESIDSLIFICNYLSEYCKATETIKYRRTLLGIEILSMLDVQERPLYIHLIKEPLLMLEQLLMNCKFESIQKILSRIENRLDQVDISRNSFDKVIRFYAQKSLDCRVSLQCDVAESKPKNVLHSASEVESTEFIMPVLVPSKEEWVPNDKARKCSCCKNVIFSMFNRRHHCRRCGRVICATCSQHRIQVPGYPPSVLVRVCDDCKQQTVLQMHASTPSSEVFDCWRLTKDQRHNKTTREEFSFEYAPNISLCLAILNLHSEHEMYTSFLLDCCDEMKRLLQPVSGGKVNPEVDHAVIIKMIRSLLVTAKVKCAKLGLNTGLVHCDRFLSHVDLIANLVQSDCVHLIPSDNLGKRTLRKLRDLLIEKEQWTLALDVSTKAGLDTQGVWVTWGKACLKMGYFDQAREKFFHCLEKIQYENFDDWVVISKSYPKEPETSNKRDTQKLINEINETKEIKVDELSTKKLEFSKNRPLKDPPLLVEILQILNNLSIYKQCAPYSHQYKSSASQEILSNFGSFKIVNQKQFNVKNASTMVQSIYYHESLYYLLTYASYNSILEFFLRHEEFDKCLTFTLEHNLEPELFFNAIYLYCLKNGNIEKLHEAMLNKDSNLLIWKVYLIYTCHSLEKRRYLNILYHLQLFMKDSVRAAMTCIRFYLNEVRNYTDLNSKTKFLLDAQKHLESELQIEIFNQKRRKSTSSMHSNQGILTMEMEPSEIDKHINTICRQMEITKFLANCEKEERAPVQYLSLFPGKDLNDSTISEIPTLFGDQQEKIDLAVLAILCGRNIEEGFGIAFRIMQDYNLPQQKVYSLAGHILILKNNIFGIEQLIKCCRTSGIPNSSIISDYVITHCVKLLSSRLHNEDESIIKNDIYNLVRLIIDVELKINAYIECKQLKAAYLLAVKHSRAQDIRKILKESDRLGQSAIKAICIKWLQQEPKL</sequence>
<dbReference type="InterPro" id="IPR028730">
    <property type="entry name" value="ZFYVE26"/>
</dbReference>
<protein>
    <recommendedName>
        <fullName evidence="6">FYVE-type domain-containing protein</fullName>
    </recommendedName>
</protein>
<proteinExistence type="predicted"/>
<evidence type="ECO:0000256" key="2">
    <source>
        <dbReference type="ARBA" id="ARBA00022723"/>
    </source>
</evidence>
<accession>A0ABP1PD19</accession>